<name>A0A0K9NHE3_ZOSMR</name>
<feature type="non-terminal residue" evidence="1">
    <location>
        <position position="1"/>
    </location>
</feature>
<evidence type="ECO:0000313" key="2">
    <source>
        <dbReference type="Proteomes" id="UP000036987"/>
    </source>
</evidence>
<dbReference type="STRING" id="29655.A0A0K9NHE3"/>
<protein>
    <recommendedName>
        <fullName evidence="3">Tc1-like transposase DDE domain-containing protein</fullName>
    </recommendedName>
</protein>
<comment type="caution">
    <text evidence="1">The sequence shown here is derived from an EMBL/GenBank/DDBJ whole genome shotgun (WGS) entry which is preliminary data.</text>
</comment>
<accession>A0A0K9NHE3</accession>
<proteinExistence type="predicted"/>
<dbReference type="Gene3D" id="3.30.420.10">
    <property type="entry name" value="Ribonuclease H-like superfamily/Ribonuclease H"/>
    <property type="match status" value="1"/>
</dbReference>
<dbReference type="PANTHER" id="PTHR46068">
    <property type="entry name" value="PROTEIN CBG27172"/>
    <property type="match status" value="1"/>
</dbReference>
<dbReference type="OrthoDB" id="10006939at2759"/>
<dbReference type="PANTHER" id="PTHR46068:SF1">
    <property type="entry name" value="TRANSPOSASE IS30-LIKE HTH DOMAIN-CONTAINING PROTEIN"/>
    <property type="match status" value="1"/>
</dbReference>
<dbReference type="EMBL" id="LFYR01002220">
    <property type="protein sequence ID" value="KMZ56176.1"/>
    <property type="molecule type" value="Genomic_DNA"/>
</dbReference>
<gene>
    <name evidence="1" type="ORF">ZOSMA_9929G00010</name>
</gene>
<dbReference type="InterPro" id="IPR036397">
    <property type="entry name" value="RNaseH_sf"/>
</dbReference>
<evidence type="ECO:0000313" key="1">
    <source>
        <dbReference type="EMBL" id="KMZ56176.1"/>
    </source>
</evidence>
<organism evidence="1 2">
    <name type="scientific">Zostera marina</name>
    <name type="common">Eelgrass</name>
    <dbReference type="NCBI Taxonomy" id="29655"/>
    <lineage>
        <taxon>Eukaryota</taxon>
        <taxon>Viridiplantae</taxon>
        <taxon>Streptophyta</taxon>
        <taxon>Embryophyta</taxon>
        <taxon>Tracheophyta</taxon>
        <taxon>Spermatophyta</taxon>
        <taxon>Magnoliopsida</taxon>
        <taxon>Liliopsida</taxon>
        <taxon>Zosteraceae</taxon>
        <taxon>Zostera</taxon>
    </lineage>
</organism>
<evidence type="ECO:0008006" key="3">
    <source>
        <dbReference type="Google" id="ProtNLM"/>
    </source>
</evidence>
<reference evidence="2" key="1">
    <citation type="journal article" date="2016" name="Nature">
        <title>The genome of the seagrass Zostera marina reveals angiosperm adaptation to the sea.</title>
        <authorList>
            <person name="Olsen J.L."/>
            <person name="Rouze P."/>
            <person name="Verhelst B."/>
            <person name="Lin Y.-C."/>
            <person name="Bayer T."/>
            <person name="Collen J."/>
            <person name="Dattolo E."/>
            <person name="De Paoli E."/>
            <person name="Dittami S."/>
            <person name="Maumus F."/>
            <person name="Michel G."/>
            <person name="Kersting A."/>
            <person name="Lauritano C."/>
            <person name="Lohaus R."/>
            <person name="Toepel M."/>
            <person name="Tonon T."/>
            <person name="Vanneste K."/>
            <person name="Amirebrahimi M."/>
            <person name="Brakel J."/>
            <person name="Bostroem C."/>
            <person name="Chovatia M."/>
            <person name="Grimwood J."/>
            <person name="Jenkins J.W."/>
            <person name="Jueterbock A."/>
            <person name="Mraz A."/>
            <person name="Stam W.T."/>
            <person name="Tice H."/>
            <person name="Bornberg-Bauer E."/>
            <person name="Green P.J."/>
            <person name="Pearson G.A."/>
            <person name="Procaccini G."/>
            <person name="Duarte C.M."/>
            <person name="Schmutz J."/>
            <person name="Reusch T.B.H."/>
            <person name="Van de Peer Y."/>
        </authorList>
    </citation>
    <scope>NUCLEOTIDE SEQUENCE [LARGE SCALE GENOMIC DNA]</scope>
    <source>
        <strain evidence="2">cv. Finnish</strain>
    </source>
</reference>
<dbReference type="GO" id="GO:0003676">
    <property type="term" value="F:nucleic acid binding"/>
    <property type="evidence" value="ECO:0007669"/>
    <property type="project" value="InterPro"/>
</dbReference>
<keyword evidence="2" id="KW-1185">Reference proteome</keyword>
<dbReference type="Proteomes" id="UP000036987">
    <property type="component" value="Unassembled WGS sequence"/>
</dbReference>
<dbReference type="AlphaFoldDB" id="A0A0K9NHE3"/>
<feature type="non-terminal residue" evidence="1">
    <location>
        <position position="314"/>
    </location>
</feature>
<sequence length="314" mass="36240">TARSEEVIQEAANLLQQNSHTKLRNGVSGNSSRKLAAKLRISRTSTRRILRRDLGLKPWKKKERQKLTAAQKQKRLERATALRTRFEDGMHRQILFSDEKFFSIEEAFNPQNDRIWSAEQPSEDERAVERQMKPKGVMVWAGFGYDAKAPLIFVESGVKINTDVYRQEILEPVEEWAQDHYGVDEEGYWNEWTFQQDGAPSHTSTNPNPDRFEVPTQTWLNDHFPNFINKNEWPPSSPDLNPLDYSIWSIIESETNAQAHTSVESLRRAIIRVFDNLDQETINRAIDDWPRRLNAVIEAQGGIPASDTKAQQAI</sequence>